<dbReference type="EMBL" id="JAIQCV010000007">
    <property type="protein sequence ID" value="KAH1081979.1"/>
    <property type="molecule type" value="Genomic_DNA"/>
</dbReference>
<sequence length="101" mass="11260">MGVAAVVITYRNSIIFVWYNEVTRNRKGLNPYNPHFILQDFLPRPFSKDPPGNRVSANGDTTFFVSPPPPPPASLLSLNSGPSFDFLNNSCPLNSKLHLQM</sequence>
<dbReference type="Proteomes" id="UP000828251">
    <property type="component" value="Unassembled WGS sequence"/>
</dbReference>
<protein>
    <submittedName>
        <fullName evidence="1">Uncharacterized protein</fullName>
    </submittedName>
</protein>
<proteinExistence type="predicted"/>
<organism evidence="1 2">
    <name type="scientific">Gossypium stocksii</name>
    <dbReference type="NCBI Taxonomy" id="47602"/>
    <lineage>
        <taxon>Eukaryota</taxon>
        <taxon>Viridiplantae</taxon>
        <taxon>Streptophyta</taxon>
        <taxon>Embryophyta</taxon>
        <taxon>Tracheophyta</taxon>
        <taxon>Spermatophyta</taxon>
        <taxon>Magnoliopsida</taxon>
        <taxon>eudicotyledons</taxon>
        <taxon>Gunneridae</taxon>
        <taxon>Pentapetalae</taxon>
        <taxon>rosids</taxon>
        <taxon>malvids</taxon>
        <taxon>Malvales</taxon>
        <taxon>Malvaceae</taxon>
        <taxon>Malvoideae</taxon>
        <taxon>Gossypium</taxon>
    </lineage>
</organism>
<keyword evidence="2" id="KW-1185">Reference proteome</keyword>
<gene>
    <name evidence="1" type="ORF">J1N35_021740</name>
</gene>
<evidence type="ECO:0000313" key="1">
    <source>
        <dbReference type="EMBL" id="KAH1081979.1"/>
    </source>
</evidence>
<dbReference type="OrthoDB" id="644067at2759"/>
<reference evidence="1 2" key="1">
    <citation type="journal article" date="2021" name="Plant Biotechnol. J.">
        <title>Multi-omics assisted identification of the key and species-specific regulatory components of drought-tolerant mechanisms in Gossypium stocksii.</title>
        <authorList>
            <person name="Yu D."/>
            <person name="Ke L."/>
            <person name="Zhang D."/>
            <person name="Wu Y."/>
            <person name="Sun Y."/>
            <person name="Mei J."/>
            <person name="Sun J."/>
            <person name="Sun Y."/>
        </authorList>
    </citation>
    <scope>NUCLEOTIDE SEQUENCE [LARGE SCALE GENOMIC DNA]</scope>
    <source>
        <strain evidence="2">cv. E1</strain>
        <tissue evidence="1">Leaf</tissue>
    </source>
</reference>
<comment type="caution">
    <text evidence="1">The sequence shown here is derived from an EMBL/GenBank/DDBJ whole genome shotgun (WGS) entry which is preliminary data.</text>
</comment>
<accession>A0A9D3VHB2</accession>
<dbReference type="AlphaFoldDB" id="A0A9D3VHB2"/>
<evidence type="ECO:0000313" key="2">
    <source>
        <dbReference type="Proteomes" id="UP000828251"/>
    </source>
</evidence>
<name>A0A9D3VHB2_9ROSI</name>